<dbReference type="OrthoDB" id="914170at2759"/>
<protein>
    <submittedName>
        <fullName evidence="1">Uncharacterized protein</fullName>
    </submittedName>
</protein>
<accession>A0A9N7RKL6</accession>
<evidence type="ECO:0000313" key="2">
    <source>
        <dbReference type="Proteomes" id="UP001153555"/>
    </source>
</evidence>
<keyword evidence="2" id="KW-1185">Reference proteome</keyword>
<feature type="non-terminal residue" evidence="1">
    <location>
        <position position="1"/>
    </location>
</feature>
<feature type="non-terminal residue" evidence="1">
    <location>
        <position position="133"/>
    </location>
</feature>
<dbReference type="EMBL" id="CACSLK010027839">
    <property type="protein sequence ID" value="CAA0833377.1"/>
    <property type="molecule type" value="Genomic_DNA"/>
</dbReference>
<name>A0A9N7RKL6_STRHE</name>
<evidence type="ECO:0000313" key="1">
    <source>
        <dbReference type="EMBL" id="CAA0833377.1"/>
    </source>
</evidence>
<sequence length="133" mass="15226">RLGPILHEEILPGGATYPCRVTATARDSRQWRRLTTVGRRAQEHIFWSLGSGEVSFWDEWWFGEAPFSSTRPVTHLPFMQVKDLWTGGFWDRDKMEDILGEGGGFSSLEIDQIRQISILEGGLDGMRWRLTSS</sequence>
<comment type="caution">
    <text evidence="1">The sequence shown here is derived from an EMBL/GenBank/DDBJ whole genome shotgun (WGS) entry which is preliminary data.</text>
</comment>
<gene>
    <name evidence="1" type="ORF">SHERM_28640</name>
</gene>
<dbReference type="Proteomes" id="UP001153555">
    <property type="component" value="Unassembled WGS sequence"/>
</dbReference>
<dbReference type="AlphaFoldDB" id="A0A9N7RKL6"/>
<proteinExistence type="predicted"/>
<organism evidence="1 2">
    <name type="scientific">Striga hermonthica</name>
    <name type="common">Purple witchweed</name>
    <name type="synonym">Buchnera hermonthica</name>
    <dbReference type="NCBI Taxonomy" id="68872"/>
    <lineage>
        <taxon>Eukaryota</taxon>
        <taxon>Viridiplantae</taxon>
        <taxon>Streptophyta</taxon>
        <taxon>Embryophyta</taxon>
        <taxon>Tracheophyta</taxon>
        <taxon>Spermatophyta</taxon>
        <taxon>Magnoliopsida</taxon>
        <taxon>eudicotyledons</taxon>
        <taxon>Gunneridae</taxon>
        <taxon>Pentapetalae</taxon>
        <taxon>asterids</taxon>
        <taxon>lamiids</taxon>
        <taxon>Lamiales</taxon>
        <taxon>Orobanchaceae</taxon>
        <taxon>Buchnereae</taxon>
        <taxon>Striga</taxon>
    </lineage>
</organism>
<reference evidence="1" key="1">
    <citation type="submission" date="2019-12" db="EMBL/GenBank/DDBJ databases">
        <authorList>
            <person name="Scholes J."/>
        </authorList>
    </citation>
    <scope>NUCLEOTIDE SEQUENCE</scope>
</reference>